<feature type="domain" description="Thioredoxin" evidence="1">
    <location>
        <begin position="20"/>
        <end position="176"/>
    </location>
</feature>
<gene>
    <name evidence="2" type="ORF">LV92_03830</name>
</gene>
<dbReference type="PANTHER" id="PTHR43640">
    <property type="entry name" value="OS07G0260300 PROTEIN"/>
    <property type="match status" value="1"/>
</dbReference>
<dbReference type="InterPro" id="IPR000866">
    <property type="entry name" value="AhpC/TSA"/>
</dbReference>
<dbReference type="AlphaFoldDB" id="A0A327QT34"/>
<dbReference type="GO" id="GO:0016209">
    <property type="term" value="F:antioxidant activity"/>
    <property type="evidence" value="ECO:0007669"/>
    <property type="project" value="InterPro"/>
</dbReference>
<dbReference type="PROSITE" id="PS51352">
    <property type="entry name" value="THIOREDOXIN_2"/>
    <property type="match status" value="1"/>
</dbReference>
<dbReference type="InterPro" id="IPR047262">
    <property type="entry name" value="PRX-like1"/>
</dbReference>
<dbReference type="CDD" id="cd02969">
    <property type="entry name" value="PRX_like1"/>
    <property type="match status" value="1"/>
</dbReference>
<dbReference type="InterPro" id="IPR013766">
    <property type="entry name" value="Thioredoxin_domain"/>
</dbReference>
<organism evidence="2 3">
    <name type="scientific">Arenibacter echinorum</name>
    <dbReference type="NCBI Taxonomy" id="440515"/>
    <lineage>
        <taxon>Bacteria</taxon>
        <taxon>Pseudomonadati</taxon>
        <taxon>Bacteroidota</taxon>
        <taxon>Flavobacteriia</taxon>
        <taxon>Flavobacteriales</taxon>
        <taxon>Flavobacteriaceae</taxon>
        <taxon>Arenibacter</taxon>
    </lineage>
</organism>
<dbReference type="PANTHER" id="PTHR43640:SF1">
    <property type="entry name" value="THIOREDOXIN-DEPENDENT PEROXIREDOXIN"/>
    <property type="match status" value="1"/>
</dbReference>
<dbReference type="SUPFAM" id="SSF52833">
    <property type="entry name" value="Thioredoxin-like"/>
    <property type="match status" value="1"/>
</dbReference>
<name>A0A327QT34_9FLAO</name>
<comment type="caution">
    <text evidence="2">The sequence shown here is derived from an EMBL/GenBank/DDBJ whole genome shotgun (WGS) entry which is preliminary data.</text>
</comment>
<evidence type="ECO:0000313" key="2">
    <source>
        <dbReference type="EMBL" id="RAJ07481.1"/>
    </source>
</evidence>
<evidence type="ECO:0000259" key="1">
    <source>
        <dbReference type="PROSITE" id="PS51352"/>
    </source>
</evidence>
<evidence type="ECO:0000313" key="3">
    <source>
        <dbReference type="Proteomes" id="UP000249696"/>
    </source>
</evidence>
<keyword evidence="3" id="KW-1185">Reference proteome</keyword>
<accession>A0A327QT34</accession>
<sequence>MYKTYFQNTKVMANTPSNMLPLGTLAPNFKLLDTTSDEQKSLQDLKGTKGTVIMFICNHCPFVKHLNAEIAKTAMEYQPKDISFMAISSNDAENYPQDAPHLMKLISMEQKYTFPYLYDESQEVAKAYDAACTPDFYLFDVDLKLVYRGQFDNSRPGNGIPVTGEDLKTAMDALLAGKEINEKQKPSMGCNIKWKKQ</sequence>
<reference evidence="2 3" key="1">
    <citation type="submission" date="2018-06" db="EMBL/GenBank/DDBJ databases">
        <title>Genomic Encyclopedia of Archaeal and Bacterial Type Strains, Phase II (KMG-II): from individual species to whole genera.</title>
        <authorList>
            <person name="Goeker M."/>
        </authorList>
    </citation>
    <scope>NUCLEOTIDE SEQUENCE [LARGE SCALE GENOMIC DNA]</scope>
    <source>
        <strain evidence="2 3">DSM 23522</strain>
    </source>
</reference>
<dbReference type="Proteomes" id="UP000249696">
    <property type="component" value="Unassembled WGS sequence"/>
</dbReference>
<dbReference type="GO" id="GO:0016491">
    <property type="term" value="F:oxidoreductase activity"/>
    <property type="evidence" value="ECO:0007669"/>
    <property type="project" value="InterPro"/>
</dbReference>
<dbReference type="Gene3D" id="3.40.30.10">
    <property type="entry name" value="Glutaredoxin"/>
    <property type="match status" value="1"/>
</dbReference>
<dbReference type="InterPro" id="IPR036249">
    <property type="entry name" value="Thioredoxin-like_sf"/>
</dbReference>
<dbReference type="EMBL" id="QLLN01000008">
    <property type="protein sequence ID" value="RAJ07481.1"/>
    <property type="molecule type" value="Genomic_DNA"/>
</dbReference>
<protein>
    <submittedName>
        <fullName evidence="2">Peroxiredoxin</fullName>
    </submittedName>
</protein>
<dbReference type="Pfam" id="PF00578">
    <property type="entry name" value="AhpC-TSA"/>
    <property type="match status" value="1"/>
</dbReference>
<proteinExistence type="predicted"/>